<dbReference type="Gene3D" id="1.10.10.60">
    <property type="entry name" value="Homeodomain-like"/>
    <property type="match status" value="2"/>
</dbReference>
<dbReference type="PANTHER" id="PTHR43280">
    <property type="entry name" value="ARAC-FAMILY TRANSCRIPTIONAL REGULATOR"/>
    <property type="match status" value="1"/>
</dbReference>
<dbReference type="SUPFAM" id="SSF46689">
    <property type="entry name" value="Homeodomain-like"/>
    <property type="match status" value="1"/>
</dbReference>
<dbReference type="SUPFAM" id="SSF51215">
    <property type="entry name" value="Regulatory protein AraC"/>
    <property type="match status" value="1"/>
</dbReference>
<evidence type="ECO:0000313" key="5">
    <source>
        <dbReference type="EMBL" id="PKG21756.1"/>
    </source>
</evidence>
<dbReference type="Pfam" id="PF12833">
    <property type="entry name" value="HTH_18"/>
    <property type="match status" value="1"/>
</dbReference>
<dbReference type="InterPro" id="IPR018062">
    <property type="entry name" value="HTH_AraC-typ_CS"/>
</dbReference>
<feature type="domain" description="HTH araC/xylS-type" evidence="4">
    <location>
        <begin position="257"/>
        <end position="354"/>
    </location>
</feature>
<dbReference type="GO" id="GO:0043565">
    <property type="term" value="F:sequence-specific DNA binding"/>
    <property type="evidence" value="ECO:0007669"/>
    <property type="project" value="InterPro"/>
</dbReference>
<dbReference type="PROSITE" id="PS00041">
    <property type="entry name" value="HTH_ARAC_FAMILY_1"/>
    <property type="match status" value="1"/>
</dbReference>
<accession>A0A2N0YWX3</accession>
<dbReference type="InterPro" id="IPR037923">
    <property type="entry name" value="HTH-like"/>
</dbReference>
<keyword evidence="3" id="KW-0804">Transcription</keyword>
<reference evidence="5 6" key="1">
    <citation type="journal article" date="2003" name="Int. J. Syst. Evol. Microbiol.">
        <title>Bacillus nealsonii sp. nov., isolated from a spacecraft-assembly facility, whose spores are gamma-radiation resistant.</title>
        <authorList>
            <person name="Venkateswaran K."/>
            <person name="Kempf M."/>
            <person name="Chen F."/>
            <person name="Satomi M."/>
            <person name="Nicholson W."/>
            <person name="Kern R."/>
        </authorList>
    </citation>
    <scope>NUCLEOTIDE SEQUENCE [LARGE SCALE GENOMIC DNA]</scope>
    <source>
        <strain evidence="5 6">FO-92</strain>
    </source>
</reference>
<dbReference type="InterPro" id="IPR013096">
    <property type="entry name" value="Cupin_2"/>
</dbReference>
<dbReference type="Pfam" id="PF07883">
    <property type="entry name" value="Cupin_2"/>
    <property type="match status" value="1"/>
</dbReference>
<evidence type="ECO:0000256" key="2">
    <source>
        <dbReference type="ARBA" id="ARBA00023125"/>
    </source>
</evidence>
<comment type="caution">
    <text evidence="5">The sequence shown here is derived from an EMBL/GenBank/DDBJ whole genome shotgun (WGS) entry which is preliminary data.</text>
</comment>
<dbReference type="EMBL" id="PISE01000064">
    <property type="protein sequence ID" value="PKG21756.1"/>
    <property type="molecule type" value="Genomic_DNA"/>
</dbReference>
<dbReference type="OrthoDB" id="9816335at2"/>
<dbReference type="AlphaFoldDB" id="A0A2N0YWX3"/>
<name>A0A2N0YWX3_9BACI</name>
<proteinExistence type="predicted"/>
<keyword evidence="1" id="KW-0805">Transcription regulation</keyword>
<dbReference type="InterPro" id="IPR018060">
    <property type="entry name" value="HTH_AraC"/>
</dbReference>
<evidence type="ECO:0000259" key="4">
    <source>
        <dbReference type="PROSITE" id="PS01124"/>
    </source>
</evidence>
<dbReference type="InterPro" id="IPR009057">
    <property type="entry name" value="Homeodomain-like_sf"/>
</dbReference>
<dbReference type="PROSITE" id="PS01124">
    <property type="entry name" value="HTH_ARAC_FAMILY_2"/>
    <property type="match status" value="1"/>
</dbReference>
<evidence type="ECO:0000256" key="3">
    <source>
        <dbReference type="ARBA" id="ARBA00023163"/>
    </source>
</evidence>
<keyword evidence="2" id="KW-0238">DNA-binding</keyword>
<dbReference type="Proteomes" id="UP000233375">
    <property type="component" value="Unassembled WGS sequence"/>
</dbReference>
<organism evidence="5 6">
    <name type="scientific">Niallia nealsonii</name>
    <dbReference type="NCBI Taxonomy" id="115979"/>
    <lineage>
        <taxon>Bacteria</taxon>
        <taxon>Bacillati</taxon>
        <taxon>Bacillota</taxon>
        <taxon>Bacilli</taxon>
        <taxon>Bacillales</taxon>
        <taxon>Bacillaceae</taxon>
        <taxon>Niallia</taxon>
    </lineage>
</organism>
<keyword evidence="6" id="KW-1185">Reference proteome</keyword>
<dbReference type="SMART" id="SM00342">
    <property type="entry name" value="HTH_ARAC"/>
    <property type="match status" value="1"/>
</dbReference>
<dbReference type="PANTHER" id="PTHR43280:SF28">
    <property type="entry name" value="HTH-TYPE TRANSCRIPTIONAL ACTIVATOR RHAS"/>
    <property type="match status" value="1"/>
</dbReference>
<dbReference type="GO" id="GO:0003700">
    <property type="term" value="F:DNA-binding transcription factor activity"/>
    <property type="evidence" value="ECO:0007669"/>
    <property type="project" value="InterPro"/>
</dbReference>
<gene>
    <name evidence="5" type="ORF">CWS01_20890</name>
</gene>
<evidence type="ECO:0000313" key="6">
    <source>
        <dbReference type="Proteomes" id="UP000233375"/>
    </source>
</evidence>
<dbReference type="InterPro" id="IPR014710">
    <property type="entry name" value="RmlC-like_jellyroll"/>
</dbReference>
<protein>
    <submittedName>
        <fullName evidence="5">AraC family transcriptional regulator</fullName>
    </submittedName>
</protein>
<dbReference type="Gene3D" id="2.60.120.10">
    <property type="entry name" value="Jelly Rolls"/>
    <property type="match status" value="1"/>
</dbReference>
<evidence type="ECO:0000256" key="1">
    <source>
        <dbReference type="ARBA" id="ARBA00023015"/>
    </source>
</evidence>
<sequence length="358" mass="42448">MTLLKITKNRTKLNLLERCAMLKSDLTKLLFTMTDSERKHKTNPHPQSSFYNQLDKVKIDNKDVYVFKFVEQKKNNERPYSFNPKLAIVKHSRYSIIPIHIHNYIEMNYIYSGSCTAIVQDKEISLKSGDICIMDTNVPHTIKDVEEQDIVINFLMHKNYFTVSMLNQLSSNSIISDFIREAISYDRKHNRYILFHCQESDKLTYLVENLLCEYYDPSFSARDIINAYMILIFAELFRHYQTDNRTNSNSSNKAYMLEILQYIEENHQICTLNSVAKQFAFHPNYLSRMIKKNTGKSFKQLLQEQKLNQASFLLTNTNKKLEEILNEVGYHNHGFFNKIFKERYELSPKEYRKITQLK</sequence>